<dbReference type="RefSeq" id="WP_068730173.1">
    <property type="nucleotide sequence ID" value="NZ_LVYV01000001.1"/>
</dbReference>
<dbReference type="InterPro" id="IPR009061">
    <property type="entry name" value="DNA-bd_dom_put_sf"/>
</dbReference>
<keyword evidence="3" id="KW-1185">Reference proteome</keyword>
<proteinExistence type="predicted"/>
<reference evidence="2 3" key="1">
    <citation type="submission" date="2016-03" db="EMBL/GenBank/DDBJ databases">
        <title>Microsymbionts genomes from the relict species Vavilovia formosa (Stev.) Fed.</title>
        <authorList>
            <person name="Kopat V."/>
            <person name="Chirak E."/>
            <person name="Kimeklis A."/>
            <person name="Andronov E."/>
        </authorList>
    </citation>
    <scope>NUCLEOTIDE SEQUENCE [LARGE SCALE GENOMIC DNA]</scope>
    <source>
        <strain evidence="2 3">Vaf07</strain>
    </source>
</reference>
<organism evidence="2 3">
    <name type="scientific">Tardiphaga robiniae</name>
    <dbReference type="NCBI Taxonomy" id="943830"/>
    <lineage>
        <taxon>Bacteria</taxon>
        <taxon>Pseudomonadati</taxon>
        <taxon>Pseudomonadota</taxon>
        <taxon>Alphaproteobacteria</taxon>
        <taxon>Hyphomicrobiales</taxon>
        <taxon>Nitrobacteraceae</taxon>
        <taxon>Tardiphaga</taxon>
    </lineage>
</organism>
<gene>
    <name evidence="2" type="ORF">A4A58_04635</name>
</gene>
<comment type="caution">
    <text evidence="2">The sequence shown here is derived from an EMBL/GenBank/DDBJ whole genome shotgun (WGS) entry which is preliminary data.</text>
</comment>
<dbReference type="AlphaFoldDB" id="A0A164B9G5"/>
<dbReference type="EMBL" id="LVYV01000001">
    <property type="protein sequence ID" value="KZD25977.1"/>
    <property type="molecule type" value="Genomic_DNA"/>
</dbReference>
<dbReference type="Proteomes" id="UP000076574">
    <property type="component" value="Unassembled WGS sequence"/>
</dbReference>
<dbReference type="STRING" id="943830.A4A58_04635"/>
<accession>A0A164B9G5</accession>
<evidence type="ECO:0000259" key="1">
    <source>
        <dbReference type="Pfam" id="PF12728"/>
    </source>
</evidence>
<dbReference type="Pfam" id="PF12728">
    <property type="entry name" value="HTH_17"/>
    <property type="match status" value="1"/>
</dbReference>
<dbReference type="SUPFAM" id="SSF46955">
    <property type="entry name" value="Putative DNA-binding domain"/>
    <property type="match status" value="1"/>
</dbReference>
<feature type="domain" description="Helix-turn-helix" evidence="1">
    <location>
        <begin position="10"/>
        <end position="57"/>
    </location>
</feature>
<evidence type="ECO:0000313" key="3">
    <source>
        <dbReference type="Proteomes" id="UP000076574"/>
    </source>
</evidence>
<dbReference type="InterPro" id="IPR041657">
    <property type="entry name" value="HTH_17"/>
</dbReference>
<name>A0A164B9G5_9BRAD</name>
<evidence type="ECO:0000313" key="2">
    <source>
        <dbReference type="EMBL" id="KZD25977.1"/>
    </source>
</evidence>
<sequence length="70" mass="7967">MEAVHISRKLSVKEAATFLGISKGYLDKLRVYGGSPHYFKIGARILYDVSDLEQWLIDRRITNTSQNPKA</sequence>
<dbReference type="OrthoDB" id="7364180at2"/>
<protein>
    <recommendedName>
        <fullName evidence="1">Helix-turn-helix domain-containing protein</fullName>
    </recommendedName>
</protein>